<name>A0A512MCL3_9BACT</name>
<evidence type="ECO:0000313" key="2">
    <source>
        <dbReference type="EMBL" id="GEP44480.1"/>
    </source>
</evidence>
<comment type="caution">
    <text evidence="2">The sequence shown here is derived from an EMBL/GenBank/DDBJ whole genome shotgun (WGS) entry which is preliminary data.</text>
</comment>
<protein>
    <submittedName>
        <fullName evidence="2">Uncharacterized protein</fullName>
    </submittedName>
</protein>
<dbReference type="RefSeq" id="WP_146852462.1">
    <property type="nucleotide sequence ID" value="NZ_BKAG01000030.1"/>
</dbReference>
<proteinExistence type="predicted"/>
<keyword evidence="3" id="KW-1185">Reference proteome</keyword>
<dbReference type="Proteomes" id="UP000321577">
    <property type="component" value="Unassembled WGS sequence"/>
</dbReference>
<dbReference type="AlphaFoldDB" id="A0A512MCL3"/>
<evidence type="ECO:0000256" key="1">
    <source>
        <dbReference type="SAM" id="MobiDB-lite"/>
    </source>
</evidence>
<feature type="region of interest" description="Disordered" evidence="1">
    <location>
        <begin position="35"/>
        <end position="80"/>
    </location>
</feature>
<reference evidence="2 3" key="1">
    <citation type="submission" date="2019-07" db="EMBL/GenBank/DDBJ databases">
        <title>Whole genome shotgun sequence of Brevifollis gellanilyticus NBRC 108608.</title>
        <authorList>
            <person name="Hosoyama A."/>
            <person name="Uohara A."/>
            <person name="Ohji S."/>
            <person name="Ichikawa N."/>
        </authorList>
    </citation>
    <scope>NUCLEOTIDE SEQUENCE [LARGE SCALE GENOMIC DNA]</scope>
    <source>
        <strain evidence="2 3">NBRC 108608</strain>
    </source>
</reference>
<evidence type="ECO:0000313" key="3">
    <source>
        <dbReference type="Proteomes" id="UP000321577"/>
    </source>
</evidence>
<feature type="compositionally biased region" description="Basic and acidic residues" evidence="1">
    <location>
        <begin position="35"/>
        <end position="60"/>
    </location>
</feature>
<accession>A0A512MCL3</accession>
<dbReference type="EMBL" id="BKAG01000030">
    <property type="protein sequence ID" value="GEP44480.1"/>
    <property type="molecule type" value="Genomic_DNA"/>
</dbReference>
<organism evidence="2 3">
    <name type="scientific">Brevifollis gellanilyticus</name>
    <dbReference type="NCBI Taxonomy" id="748831"/>
    <lineage>
        <taxon>Bacteria</taxon>
        <taxon>Pseudomonadati</taxon>
        <taxon>Verrucomicrobiota</taxon>
        <taxon>Verrucomicrobiia</taxon>
        <taxon>Verrucomicrobiales</taxon>
        <taxon>Verrucomicrobiaceae</taxon>
    </lineage>
</organism>
<gene>
    <name evidence="2" type="ORF">BGE01nite_37710</name>
</gene>
<sequence>MVIPFIEKDPFGEFAPYEGFSTKLKEIAAKLQRDLTVEGDEGPGKDDVTPELTDVLRDLPQDDSPTPPDADDSQCQIGGS</sequence>